<keyword evidence="2" id="KW-1185">Reference proteome</keyword>
<gene>
    <name evidence="1" type="ORF">NDU88_005160</name>
</gene>
<reference evidence="1" key="1">
    <citation type="journal article" date="2022" name="bioRxiv">
        <title>Sequencing and chromosome-scale assembly of the giantPleurodeles waltlgenome.</title>
        <authorList>
            <person name="Brown T."/>
            <person name="Elewa A."/>
            <person name="Iarovenko S."/>
            <person name="Subramanian E."/>
            <person name="Araus A.J."/>
            <person name="Petzold A."/>
            <person name="Susuki M."/>
            <person name="Suzuki K.-i.T."/>
            <person name="Hayashi T."/>
            <person name="Toyoda A."/>
            <person name="Oliveira C."/>
            <person name="Osipova E."/>
            <person name="Leigh N.D."/>
            <person name="Simon A."/>
            <person name="Yun M.H."/>
        </authorList>
    </citation>
    <scope>NUCLEOTIDE SEQUENCE</scope>
    <source>
        <strain evidence="1">20211129_DDA</strain>
        <tissue evidence="1">Liver</tissue>
    </source>
</reference>
<organism evidence="1 2">
    <name type="scientific">Pleurodeles waltl</name>
    <name type="common">Iberian ribbed newt</name>
    <dbReference type="NCBI Taxonomy" id="8319"/>
    <lineage>
        <taxon>Eukaryota</taxon>
        <taxon>Metazoa</taxon>
        <taxon>Chordata</taxon>
        <taxon>Craniata</taxon>
        <taxon>Vertebrata</taxon>
        <taxon>Euteleostomi</taxon>
        <taxon>Amphibia</taxon>
        <taxon>Batrachia</taxon>
        <taxon>Caudata</taxon>
        <taxon>Salamandroidea</taxon>
        <taxon>Salamandridae</taxon>
        <taxon>Pleurodelinae</taxon>
        <taxon>Pleurodeles</taxon>
    </lineage>
</organism>
<dbReference type="Proteomes" id="UP001066276">
    <property type="component" value="Chromosome 11"/>
</dbReference>
<comment type="caution">
    <text evidence="1">The sequence shown here is derived from an EMBL/GenBank/DDBJ whole genome shotgun (WGS) entry which is preliminary data.</text>
</comment>
<dbReference type="AlphaFoldDB" id="A0AAV7LKE1"/>
<proteinExistence type="predicted"/>
<name>A0AAV7LKE1_PLEWA</name>
<evidence type="ECO:0000313" key="2">
    <source>
        <dbReference type="Proteomes" id="UP001066276"/>
    </source>
</evidence>
<sequence length="81" mass="8544">MNWVRAAAQGEPAETAVVWLAAGEYPTQRRAAREEGPGRLASCGAAAGIPRPLGGHCALQKETAYRGGSRWRPGLNRSAEA</sequence>
<dbReference type="EMBL" id="JANPWB010000015">
    <property type="protein sequence ID" value="KAJ1092046.1"/>
    <property type="molecule type" value="Genomic_DNA"/>
</dbReference>
<protein>
    <submittedName>
        <fullName evidence="1">Uncharacterized protein</fullName>
    </submittedName>
</protein>
<accession>A0AAV7LKE1</accession>
<evidence type="ECO:0000313" key="1">
    <source>
        <dbReference type="EMBL" id="KAJ1092046.1"/>
    </source>
</evidence>